<gene>
    <name evidence="5" type="primary">rplX</name>
    <name evidence="8" type="ORF">UU34_C0013G0019</name>
</gene>
<evidence type="ECO:0000259" key="6">
    <source>
        <dbReference type="Pfam" id="PF00467"/>
    </source>
</evidence>
<evidence type="ECO:0000256" key="3">
    <source>
        <dbReference type="ARBA" id="ARBA00023274"/>
    </source>
</evidence>
<dbReference type="EMBL" id="LCAG01000013">
    <property type="protein sequence ID" value="KKR86543.1"/>
    <property type="molecule type" value="Genomic_DNA"/>
</dbReference>
<dbReference type="Pfam" id="PF17136">
    <property type="entry name" value="ribosomal_L24"/>
    <property type="match status" value="1"/>
</dbReference>
<evidence type="ECO:0000256" key="4">
    <source>
        <dbReference type="ARBA" id="ARBA00035206"/>
    </source>
</evidence>
<dbReference type="PANTHER" id="PTHR12903">
    <property type="entry name" value="MITOCHONDRIAL RIBOSOMAL PROTEIN L24"/>
    <property type="match status" value="1"/>
</dbReference>
<proteinExistence type="inferred from homology"/>
<dbReference type="InterPro" id="IPR057264">
    <property type="entry name" value="Ribosomal_uL24_C"/>
</dbReference>
<keyword evidence="3 5" id="KW-0687">Ribonucleoprotein</keyword>
<name>A0A0G0UC55_9BACT</name>
<evidence type="ECO:0000256" key="1">
    <source>
        <dbReference type="ARBA" id="ARBA00010618"/>
    </source>
</evidence>
<dbReference type="SUPFAM" id="SSF50104">
    <property type="entry name" value="Translation proteins SH3-like domain"/>
    <property type="match status" value="1"/>
</dbReference>
<comment type="caution">
    <text evidence="8">The sequence shown here is derived from an EMBL/GenBank/DDBJ whole genome shotgun (WGS) entry which is preliminary data.</text>
</comment>
<dbReference type="GO" id="GO:0006412">
    <property type="term" value="P:translation"/>
    <property type="evidence" value="ECO:0007669"/>
    <property type="project" value="UniProtKB-UniRule"/>
</dbReference>
<dbReference type="GO" id="GO:1990904">
    <property type="term" value="C:ribonucleoprotein complex"/>
    <property type="evidence" value="ECO:0007669"/>
    <property type="project" value="UniProtKB-KW"/>
</dbReference>
<dbReference type="Proteomes" id="UP000034854">
    <property type="component" value="Unassembled WGS sequence"/>
</dbReference>
<feature type="domain" description="KOW" evidence="6">
    <location>
        <begin position="7"/>
        <end position="36"/>
    </location>
</feature>
<keyword evidence="2 5" id="KW-0689">Ribosomal protein</keyword>
<dbReference type="InterPro" id="IPR005824">
    <property type="entry name" value="KOW"/>
</dbReference>
<evidence type="ECO:0000313" key="8">
    <source>
        <dbReference type="EMBL" id="KKR86543.1"/>
    </source>
</evidence>
<dbReference type="InterPro" id="IPR003256">
    <property type="entry name" value="Ribosomal_uL24"/>
</dbReference>
<comment type="similarity">
    <text evidence="1 5">Belongs to the universal ribosomal protein uL24 family.</text>
</comment>
<protein>
    <recommendedName>
        <fullName evidence="4 5">Large ribosomal subunit protein uL24</fullName>
    </recommendedName>
</protein>
<comment type="subunit">
    <text evidence="5">Part of the 50S ribosomal subunit.</text>
</comment>
<dbReference type="GO" id="GO:0019843">
    <property type="term" value="F:rRNA binding"/>
    <property type="evidence" value="ECO:0007669"/>
    <property type="project" value="UniProtKB-UniRule"/>
</dbReference>
<accession>A0A0G0UC55</accession>
<dbReference type="InterPro" id="IPR014722">
    <property type="entry name" value="Rib_uL2_dom2"/>
</dbReference>
<dbReference type="GO" id="GO:0003735">
    <property type="term" value="F:structural constituent of ribosome"/>
    <property type="evidence" value="ECO:0007669"/>
    <property type="project" value="InterPro"/>
</dbReference>
<dbReference type="AlphaFoldDB" id="A0A0G0UC55"/>
<evidence type="ECO:0000256" key="5">
    <source>
        <dbReference type="HAMAP-Rule" id="MF_01326"/>
    </source>
</evidence>
<dbReference type="NCBIfam" id="TIGR01079">
    <property type="entry name" value="rplX_bact"/>
    <property type="match status" value="1"/>
</dbReference>
<dbReference type="HAMAP" id="MF_01326_B">
    <property type="entry name" value="Ribosomal_uL24_B"/>
    <property type="match status" value="1"/>
</dbReference>
<dbReference type="InterPro" id="IPR008991">
    <property type="entry name" value="Translation_prot_SH3-like_sf"/>
</dbReference>
<dbReference type="InterPro" id="IPR041988">
    <property type="entry name" value="Ribosomal_uL24_KOW"/>
</dbReference>
<dbReference type="CDD" id="cd06089">
    <property type="entry name" value="KOW_RPL26"/>
    <property type="match status" value="1"/>
</dbReference>
<keyword evidence="5" id="KW-0699">rRNA-binding</keyword>
<evidence type="ECO:0000256" key="2">
    <source>
        <dbReference type="ARBA" id="ARBA00022980"/>
    </source>
</evidence>
<comment type="function">
    <text evidence="5">One of two assembly initiator proteins, it binds directly to the 5'-end of the 23S rRNA, where it nucleates assembly of the 50S subunit.</text>
</comment>
<organism evidence="8 9">
    <name type="scientific">Candidatus Curtissbacteria bacterium GW2011_GWA1_41_11</name>
    <dbReference type="NCBI Taxonomy" id="1618409"/>
    <lineage>
        <taxon>Bacteria</taxon>
        <taxon>Candidatus Curtissiibacteriota</taxon>
    </lineage>
</organism>
<sequence>MFKYKAGDEVLITAGREKGKKSKIERVFPHENKLVVTGVNIYKRHKKATRNEKAGIFEIVRPIPVSNVLVICPKCAKPTRIGFTFKDNVKSRICRKCKGILK</sequence>
<dbReference type="Pfam" id="PF00467">
    <property type="entry name" value="KOW"/>
    <property type="match status" value="1"/>
</dbReference>
<evidence type="ECO:0000259" key="7">
    <source>
        <dbReference type="Pfam" id="PF17136"/>
    </source>
</evidence>
<reference evidence="8 9" key="1">
    <citation type="journal article" date="2015" name="Nature">
        <title>rRNA introns, odd ribosomes, and small enigmatic genomes across a large radiation of phyla.</title>
        <authorList>
            <person name="Brown C.T."/>
            <person name="Hug L.A."/>
            <person name="Thomas B.C."/>
            <person name="Sharon I."/>
            <person name="Castelle C.J."/>
            <person name="Singh A."/>
            <person name="Wilkins M.J."/>
            <person name="Williams K.H."/>
            <person name="Banfield J.F."/>
        </authorList>
    </citation>
    <scope>NUCLEOTIDE SEQUENCE [LARGE SCALE GENOMIC DNA]</scope>
</reference>
<dbReference type="GO" id="GO:0005840">
    <property type="term" value="C:ribosome"/>
    <property type="evidence" value="ECO:0007669"/>
    <property type="project" value="UniProtKB-KW"/>
</dbReference>
<keyword evidence="5" id="KW-0694">RNA-binding</keyword>
<feature type="domain" description="Large ribosomal subunit protein uL24 C-terminal" evidence="7">
    <location>
        <begin position="39"/>
        <end position="100"/>
    </location>
</feature>
<comment type="function">
    <text evidence="5">One of the proteins that surrounds the polypeptide exit tunnel on the outside of the subunit.</text>
</comment>
<evidence type="ECO:0000313" key="9">
    <source>
        <dbReference type="Proteomes" id="UP000034854"/>
    </source>
</evidence>
<dbReference type="Gene3D" id="2.30.30.30">
    <property type="match status" value="1"/>
</dbReference>